<evidence type="ECO:0000313" key="5">
    <source>
        <dbReference type="Proteomes" id="UP000002051"/>
    </source>
</evidence>
<dbReference type="PANTHER" id="PTHR31589">
    <property type="entry name" value="PROTEIN, PUTATIVE (DUF239)-RELATED-RELATED"/>
    <property type="match status" value="1"/>
</dbReference>
<dbReference type="EnsemblPlants" id="KEH20186">
    <property type="protein sequence ID" value="KEH20186"/>
    <property type="gene ID" value="MTR_8g069640"/>
</dbReference>
<evidence type="ECO:0000259" key="2">
    <source>
        <dbReference type="PROSITE" id="PS52045"/>
    </source>
</evidence>
<feature type="signal peptide" evidence="1">
    <location>
        <begin position="1"/>
        <end position="26"/>
    </location>
</feature>
<dbReference type="PROSITE" id="PS52045">
    <property type="entry name" value="NEPROSIN_PEP_CD"/>
    <property type="match status" value="1"/>
</dbReference>
<proteinExistence type="predicted"/>
<dbReference type="HOGENOM" id="CLU_030538_1_0_1"/>
<organism evidence="3 5">
    <name type="scientific">Medicago truncatula</name>
    <name type="common">Barrel medic</name>
    <name type="synonym">Medicago tribuloides</name>
    <dbReference type="NCBI Taxonomy" id="3880"/>
    <lineage>
        <taxon>Eukaryota</taxon>
        <taxon>Viridiplantae</taxon>
        <taxon>Streptophyta</taxon>
        <taxon>Embryophyta</taxon>
        <taxon>Tracheophyta</taxon>
        <taxon>Spermatophyta</taxon>
        <taxon>Magnoliopsida</taxon>
        <taxon>eudicotyledons</taxon>
        <taxon>Gunneridae</taxon>
        <taxon>Pentapetalae</taxon>
        <taxon>rosids</taxon>
        <taxon>fabids</taxon>
        <taxon>Fabales</taxon>
        <taxon>Fabaceae</taxon>
        <taxon>Papilionoideae</taxon>
        <taxon>50 kb inversion clade</taxon>
        <taxon>NPAAA clade</taxon>
        <taxon>Hologalegina</taxon>
        <taxon>IRL clade</taxon>
        <taxon>Trifolieae</taxon>
        <taxon>Medicago</taxon>
    </lineage>
</organism>
<dbReference type="InterPro" id="IPR025521">
    <property type="entry name" value="Neprosin_propep"/>
</dbReference>
<sequence>MDFSSSIISLFLHFLLISSLVCPINSSETVNHQLVNQTIRSEHELHELKKLITTRLQQINKPAIKTIQSSDGDTIDCILTHKQPAFDHHLLKGQKPLDLPERSIGHNQINNLSDFFQSWSLSGESCPDGTIPIRRITEEDILRVDSISRFGRKDADHSKQEQAYVSVGGDGYTGAKATINLWRPRTESRYEYSTGQIWIFAETGEAIEAGWQVFYHLYGDTRPRLFIYWTADNYEGTGCYNLKCPGFVQTNKKILLGGALEPTSLYNGQQYEFPLKIWKDEKNGHWWLEYGNGDIIGYWPSSLFKRLQGEGDFAQFGGQVLNLNTTGFHTSTQMGSGHFDSGRFKKAAYIRNMQVAVNSENIWIDLPDPEYGANKPGCYDVRGRYSRNWGNLIFYGGPGRNANCR</sequence>
<dbReference type="OrthoDB" id="1858978at2759"/>
<dbReference type="InterPro" id="IPR004314">
    <property type="entry name" value="Neprosin"/>
</dbReference>
<evidence type="ECO:0000256" key="1">
    <source>
        <dbReference type="SAM" id="SignalP"/>
    </source>
</evidence>
<protein>
    <submittedName>
        <fullName evidence="3">Carboxyl-terminal peptidase</fullName>
    </submittedName>
</protein>
<dbReference type="Pfam" id="PF14365">
    <property type="entry name" value="Neprosin_AP"/>
    <property type="match status" value="1"/>
</dbReference>
<keyword evidence="5" id="KW-1185">Reference proteome</keyword>
<evidence type="ECO:0000313" key="3">
    <source>
        <dbReference type="EMBL" id="KEH20186.1"/>
    </source>
</evidence>
<dbReference type="Pfam" id="PF03080">
    <property type="entry name" value="Neprosin"/>
    <property type="match status" value="1"/>
</dbReference>
<dbReference type="Proteomes" id="UP000002051">
    <property type="component" value="Chromosome 8"/>
</dbReference>
<dbReference type="EMBL" id="CM001224">
    <property type="protein sequence ID" value="KEH20186.1"/>
    <property type="molecule type" value="Genomic_DNA"/>
</dbReference>
<dbReference type="Gene3D" id="3.90.1320.10">
    <property type="entry name" value="Outer-capsid protein sigma 3, large lobe"/>
    <property type="match status" value="1"/>
</dbReference>
<evidence type="ECO:0000313" key="4">
    <source>
        <dbReference type="EnsemblPlants" id="KEH20186"/>
    </source>
</evidence>
<reference evidence="4" key="3">
    <citation type="submission" date="2015-04" db="UniProtKB">
        <authorList>
            <consortium name="EnsemblPlants"/>
        </authorList>
    </citation>
    <scope>IDENTIFICATION</scope>
    <source>
        <strain evidence="4">cv. Jemalong A17</strain>
    </source>
</reference>
<dbReference type="AlphaFoldDB" id="A0A072TSK1"/>
<feature type="chain" id="PRO_5014498953" evidence="1">
    <location>
        <begin position="27"/>
        <end position="405"/>
    </location>
</feature>
<dbReference type="STRING" id="3880.A0A072TSK1"/>
<dbReference type="KEGG" id="mtr:25501467"/>
<reference evidence="3 5" key="2">
    <citation type="journal article" date="2014" name="BMC Genomics">
        <title>An improved genome release (version Mt4.0) for the model legume Medicago truncatula.</title>
        <authorList>
            <person name="Tang H."/>
            <person name="Krishnakumar V."/>
            <person name="Bidwell S."/>
            <person name="Rosen B."/>
            <person name="Chan A."/>
            <person name="Zhou S."/>
            <person name="Gentzbittel L."/>
            <person name="Childs K.L."/>
            <person name="Yandell M."/>
            <person name="Gundlach H."/>
            <person name="Mayer K.F."/>
            <person name="Schwartz D.C."/>
            <person name="Town C.D."/>
        </authorList>
    </citation>
    <scope>GENOME REANNOTATION</scope>
    <source>
        <strain evidence="3">A17</strain>
        <strain evidence="4 5">cv. Jemalong A17</strain>
    </source>
</reference>
<reference evidence="3 5" key="1">
    <citation type="journal article" date="2011" name="Nature">
        <title>The Medicago genome provides insight into the evolution of rhizobial symbioses.</title>
        <authorList>
            <person name="Young N.D."/>
            <person name="Debelle F."/>
            <person name="Oldroyd G.E."/>
            <person name="Geurts R."/>
            <person name="Cannon S.B."/>
            <person name="Udvardi M.K."/>
            <person name="Benedito V.A."/>
            <person name="Mayer K.F."/>
            <person name="Gouzy J."/>
            <person name="Schoof H."/>
            <person name="Van de Peer Y."/>
            <person name="Proost S."/>
            <person name="Cook D.R."/>
            <person name="Meyers B.C."/>
            <person name="Spannagl M."/>
            <person name="Cheung F."/>
            <person name="De Mita S."/>
            <person name="Krishnakumar V."/>
            <person name="Gundlach H."/>
            <person name="Zhou S."/>
            <person name="Mudge J."/>
            <person name="Bharti A.K."/>
            <person name="Murray J.D."/>
            <person name="Naoumkina M.A."/>
            <person name="Rosen B."/>
            <person name="Silverstein K.A."/>
            <person name="Tang H."/>
            <person name="Rombauts S."/>
            <person name="Zhao P.X."/>
            <person name="Zhou P."/>
            <person name="Barbe V."/>
            <person name="Bardou P."/>
            <person name="Bechner M."/>
            <person name="Bellec A."/>
            <person name="Berger A."/>
            <person name="Berges H."/>
            <person name="Bidwell S."/>
            <person name="Bisseling T."/>
            <person name="Choisne N."/>
            <person name="Couloux A."/>
            <person name="Denny R."/>
            <person name="Deshpande S."/>
            <person name="Dai X."/>
            <person name="Doyle J.J."/>
            <person name="Dudez A.M."/>
            <person name="Farmer A.D."/>
            <person name="Fouteau S."/>
            <person name="Franken C."/>
            <person name="Gibelin C."/>
            <person name="Gish J."/>
            <person name="Goldstein S."/>
            <person name="Gonzalez A.J."/>
            <person name="Green P.J."/>
            <person name="Hallab A."/>
            <person name="Hartog M."/>
            <person name="Hua A."/>
            <person name="Humphray S.J."/>
            <person name="Jeong D.H."/>
            <person name="Jing Y."/>
            <person name="Jocker A."/>
            <person name="Kenton S.M."/>
            <person name="Kim D.J."/>
            <person name="Klee K."/>
            <person name="Lai H."/>
            <person name="Lang C."/>
            <person name="Lin S."/>
            <person name="Macmil S.L."/>
            <person name="Magdelenat G."/>
            <person name="Matthews L."/>
            <person name="McCorrison J."/>
            <person name="Monaghan E.L."/>
            <person name="Mun J.H."/>
            <person name="Najar F.Z."/>
            <person name="Nicholson C."/>
            <person name="Noirot C."/>
            <person name="O'Bleness M."/>
            <person name="Paule C.R."/>
            <person name="Poulain J."/>
            <person name="Prion F."/>
            <person name="Qin B."/>
            <person name="Qu C."/>
            <person name="Retzel E.F."/>
            <person name="Riddle C."/>
            <person name="Sallet E."/>
            <person name="Samain S."/>
            <person name="Samson N."/>
            <person name="Sanders I."/>
            <person name="Saurat O."/>
            <person name="Scarpelli C."/>
            <person name="Schiex T."/>
            <person name="Segurens B."/>
            <person name="Severin A.J."/>
            <person name="Sherrier D.J."/>
            <person name="Shi R."/>
            <person name="Sims S."/>
            <person name="Singer S.R."/>
            <person name="Sinharoy S."/>
            <person name="Sterck L."/>
            <person name="Viollet A."/>
            <person name="Wang B.B."/>
            <person name="Wang K."/>
            <person name="Wang M."/>
            <person name="Wang X."/>
            <person name="Warfsmann J."/>
            <person name="Weissenbach J."/>
            <person name="White D.D."/>
            <person name="White J.D."/>
            <person name="Wiley G.B."/>
            <person name="Wincker P."/>
            <person name="Xing Y."/>
            <person name="Yang L."/>
            <person name="Yao Z."/>
            <person name="Ying F."/>
            <person name="Zhai J."/>
            <person name="Zhou L."/>
            <person name="Zuber A."/>
            <person name="Denarie J."/>
            <person name="Dixon R.A."/>
            <person name="May G.D."/>
            <person name="Schwartz D.C."/>
            <person name="Rogers J."/>
            <person name="Quetier F."/>
            <person name="Town C.D."/>
            <person name="Roe B.A."/>
        </authorList>
    </citation>
    <scope>NUCLEOTIDE SEQUENCE [LARGE SCALE GENOMIC DNA]</scope>
    <source>
        <strain evidence="3">A17</strain>
        <strain evidence="4 5">cv. Jemalong A17</strain>
    </source>
</reference>
<feature type="domain" description="Neprosin PEP catalytic" evidence="2">
    <location>
        <begin position="152"/>
        <end position="405"/>
    </location>
</feature>
<name>A0A072TSK1_MEDTR</name>
<dbReference type="InterPro" id="IPR053168">
    <property type="entry name" value="Glutamic_endopeptidase"/>
</dbReference>
<keyword evidence="1" id="KW-0732">Signal</keyword>
<gene>
    <name evidence="4" type="primary">25501467</name>
    <name evidence="3" type="ordered locus">MTR_8g069640</name>
</gene>
<dbReference type="PANTHER" id="PTHR31589:SF175">
    <property type="entry name" value="CARBOXYL-TERMINAL PEPTIDASE"/>
    <property type="match status" value="1"/>
</dbReference>
<accession>A0A072TSK1</accession>